<keyword evidence="3" id="KW-1185">Reference proteome</keyword>
<protein>
    <submittedName>
        <fullName evidence="2">Uncharacterized protein</fullName>
    </submittedName>
</protein>
<keyword evidence="1" id="KW-0812">Transmembrane</keyword>
<keyword evidence="1" id="KW-1133">Transmembrane helix</keyword>
<evidence type="ECO:0000313" key="3">
    <source>
        <dbReference type="Proteomes" id="UP000540698"/>
    </source>
</evidence>
<sequence length="54" mass="5656">MAMVVAALAAMTRIPAWTADYGVLVVAAAILYLAIAAGLVHWGVEHQGECSRDT</sequence>
<name>A0A7X6L8S9_9NOCA</name>
<evidence type="ECO:0000256" key="1">
    <source>
        <dbReference type="SAM" id="Phobius"/>
    </source>
</evidence>
<dbReference type="RefSeq" id="WP_157114224.1">
    <property type="nucleotide sequence ID" value="NZ_JAAXOS010000014.1"/>
</dbReference>
<reference evidence="2 3" key="1">
    <citation type="submission" date="2020-04" db="EMBL/GenBank/DDBJ databases">
        <title>MicrobeNet Type strains.</title>
        <authorList>
            <person name="Nicholson A.C."/>
        </authorList>
    </citation>
    <scope>NUCLEOTIDE SEQUENCE [LARGE SCALE GENOMIC DNA]</scope>
    <source>
        <strain evidence="2 3">DSM 44956</strain>
    </source>
</reference>
<feature type="transmembrane region" description="Helical" evidence="1">
    <location>
        <begin position="26"/>
        <end position="44"/>
    </location>
</feature>
<organism evidence="2 3">
    <name type="scientific">Nocardia gamkensis</name>
    <dbReference type="NCBI Taxonomy" id="352869"/>
    <lineage>
        <taxon>Bacteria</taxon>
        <taxon>Bacillati</taxon>
        <taxon>Actinomycetota</taxon>
        <taxon>Actinomycetes</taxon>
        <taxon>Mycobacteriales</taxon>
        <taxon>Nocardiaceae</taxon>
        <taxon>Nocardia</taxon>
    </lineage>
</organism>
<dbReference type="AlphaFoldDB" id="A0A7X6L8S9"/>
<dbReference type="EMBL" id="JAAXOS010000014">
    <property type="protein sequence ID" value="NKY29862.1"/>
    <property type="molecule type" value="Genomic_DNA"/>
</dbReference>
<dbReference type="Proteomes" id="UP000540698">
    <property type="component" value="Unassembled WGS sequence"/>
</dbReference>
<comment type="caution">
    <text evidence="2">The sequence shown here is derived from an EMBL/GenBank/DDBJ whole genome shotgun (WGS) entry which is preliminary data.</text>
</comment>
<keyword evidence="1" id="KW-0472">Membrane</keyword>
<gene>
    <name evidence="2" type="ORF">HGB38_27165</name>
</gene>
<accession>A0A7X6L8S9</accession>
<evidence type="ECO:0000313" key="2">
    <source>
        <dbReference type="EMBL" id="NKY29862.1"/>
    </source>
</evidence>
<proteinExistence type="predicted"/>